<gene>
    <name evidence="1" type="ORF">AWN90_04420</name>
</gene>
<reference evidence="1 2" key="1">
    <citation type="submission" date="2016-04" db="EMBL/GenBank/DDBJ databases">
        <authorList>
            <person name="Evans L.H."/>
            <person name="Alamgir A."/>
            <person name="Owens N."/>
            <person name="Weber N.D."/>
            <person name="Virtaneva K."/>
            <person name="Barbian K."/>
            <person name="Babar A."/>
            <person name="Rosenke K."/>
        </authorList>
    </citation>
    <scope>NUCLEOTIDE SEQUENCE [LARGE SCALE GENOMIC DNA]</scope>
    <source>
        <strain evidence="1 2">IFM 0406</strain>
    </source>
</reference>
<dbReference type="SUPFAM" id="SSF53474">
    <property type="entry name" value="alpha/beta-Hydrolases"/>
    <property type="match status" value="1"/>
</dbReference>
<dbReference type="Pfam" id="PF00756">
    <property type="entry name" value="Esterase"/>
    <property type="match status" value="1"/>
</dbReference>
<dbReference type="STRING" id="455432.AWN90_04420"/>
<sequence length="347" mass="36773">MVLITGSVLGASPAGADTVDPIVASRQLLASPVARDGSRIVELAVEDDHKLMLRVHSTAMDKTIALDVQRPADASVPRPTLYLLDGATGGQDDATWRSRAPETVQFLSEKNTNVVTPIGGAASYYADWRSPDPALGVNKWKTFLAEELPPLIDAALGTSGRNAIAGISMSGTSVLQLAEAEPDLYRSVAAYSGCAQISDPLGYTAVNSVLLWSTGIPGNGGASSANMYGPWGDPMWADNDPYLHADRLRGLDLFVSSGSGLPGRWDNLNSPYMSEPRLQNLFNESTIGGVIEAATDACSHNLQARLNALGIPAIYDFTATGTHSWGYWHDALLRSWPVLAKGLGLPA</sequence>
<dbReference type="OrthoDB" id="4510758at2"/>
<dbReference type="InterPro" id="IPR000801">
    <property type="entry name" value="Esterase-like"/>
</dbReference>
<evidence type="ECO:0000313" key="2">
    <source>
        <dbReference type="Proteomes" id="UP000076512"/>
    </source>
</evidence>
<comment type="caution">
    <text evidence="1">The sequence shown here is derived from an EMBL/GenBank/DDBJ whole genome shotgun (WGS) entry which is preliminary data.</text>
</comment>
<accession>A0A164IYF0</accession>
<organism evidence="1 2">
    <name type="scientific">Nocardia terpenica</name>
    <dbReference type="NCBI Taxonomy" id="455432"/>
    <lineage>
        <taxon>Bacteria</taxon>
        <taxon>Bacillati</taxon>
        <taxon>Actinomycetota</taxon>
        <taxon>Actinomycetes</taxon>
        <taxon>Mycobacteriales</taxon>
        <taxon>Nocardiaceae</taxon>
        <taxon>Nocardia</taxon>
    </lineage>
</organism>
<evidence type="ECO:0000313" key="1">
    <source>
        <dbReference type="EMBL" id="KZM69859.1"/>
    </source>
</evidence>
<dbReference type="InterPro" id="IPR050583">
    <property type="entry name" value="Mycobacterial_A85_antigen"/>
</dbReference>
<dbReference type="Gene3D" id="3.40.50.1820">
    <property type="entry name" value="alpha/beta hydrolase"/>
    <property type="match status" value="1"/>
</dbReference>
<dbReference type="InterPro" id="IPR029058">
    <property type="entry name" value="AB_hydrolase_fold"/>
</dbReference>
<dbReference type="PANTHER" id="PTHR48098">
    <property type="entry name" value="ENTEROCHELIN ESTERASE-RELATED"/>
    <property type="match status" value="1"/>
</dbReference>
<dbReference type="Proteomes" id="UP000076512">
    <property type="component" value="Unassembled WGS sequence"/>
</dbReference>
<keyword evidence="2" id="KW-1185">Reference proteome</keyword>
<protein>
    <submittedName>
        <fullName evidence="1">Esterase</fullName>
    </submittedName>
</protein>
<name>A0A164IYF0_9NOCA</name>
<proteinExistence type="predicted"/>
<dbReference type="AlphaFoldDB" id="A0A164IYF0"/>
<dbReference type="RefSeq" id="WP_067577907.1">
    <property type="nucleotide sequence ID" value="NZ_JABMCZ010000003.1"/>
</dbReference>
<dbReference type="PANTHER" id="PTHR48098:SF1">
    <property type="entry name" value="DIACYLGLYCEROL ACYLTRANSFERASE_MYCOLYLTRANSFERASE AG85A"/>
    <property type="match status" value="1"/>
</dbReference>
<dbReference type="GO" id="GO:0016747">
    <property type="term" value="F:acyltransferase activity, transferring groups other than amino-acyl groups"/>
    <property type="evidence" value="ECO:0007669"/>
    <property type="project" value="TreeGrafter"/>
</dbReference>
<dbReference type="EMBL" id="LWGR01000016">
    <property type="protein sequence ID" value="KZM69859.1"/>
    <property type="molecule type" value="Genomic_DNA"/>
</dbReference>